<dbReference type="CDD" id="cd14133">
    <property type="entry name" value="PKc_DYRK_like"/>
    <property type="match status" value="1"/>
</dbReference>
<keyword evidence="1" id="KW-0723">Serine/threonine-protein kinase</keyword>
<evidence type="ECO:0000313" key="9">
    <source>
        <dbReference type="EMBL" id="KAF3972344.1"/>
    </source>
</evidence>
<feature type="region of interest" description="Disordered" evidence="7">
    <location>
        <begin position="92"/>
        <end position="124"/>
    </location>
</feature>
<evidence type="ECO:0000256" key="6">
    <source>
        <dbReference type="ARBA" id="ARBA00022840"/>
    </source>
</evidence>
<reference evidence="9" key="1">
    <citation type="submission" date="2020-03" db="EMBL/GenBank/DDBJ databases">
        <title>Castanea mollissima Vanexum genome sequencing.</title>
        <authorList>
            <person name="Staton M."/>
        </authorList>
    </citation>
    <scope>NUCLEOTIDE SEQUENCE</scope>
    <source>
        <tissue evidence="9">Leaf</tissue>
    </source>
</reference>
<evidence type="ECO:0000256" key="7">
    <source>
        <dbReference type="SAM" id="MobiDB-lite"/>
    </source>
</evidence>
<feature type="region of interest" description="Disordered" evidence="7">
    <location>
        <begin position="755"/>
        <end position="822"/>
    </location>
</feature>
<accession>A0A8J4W2H5</accession>
<dbReference type="SUPFAM" id="SSF56112">
    <property type="entry name" value="Protein kinase-like (PK-like)"/>
    <property type="match status" value="1"/>
</dbReference>
<feature type="region of interest" description="Disordered" evidence="7">
    <location>
        <begin position="653"/>
        <end position="723"/>
    </location>
</feature>
<evidence type="ECO:0000256" key="1">
    <source>
        <dbReference type="ARBA" id="ARBA00022527"/>
    </source>
</evidence>
<dbReference type="SMART" id="SM00220">
    <property type="entry name" value="S_TKc"/>
    <property type="match status" value="1"/>
</dbReference>
<dbReference type="GO" id="GO:0004674">
    <property type="term" value="F:protein serine/threonine kinase activity"/>
    <property type="evidence" value="ECO:0007669"/>
    <property type="project" value="UniProtKB-KW"/>
</dbReference>
<evidence type="ECO:0000256" key="3">
    <source>
        <dbReference type="ARBA" id="ARBA00022679"/>
    </source>
</evidence>
<name>A0A8J4W2H5_9ROSI</name>
<dbReference type="FunFam" id="1.10.510.10:FF:000380">
    <property type="entry name" value="Serine/threonine-protein kinase ppk15"/>
    <property type="match status" value="1"/>
</dbReference>
<keyword evidence="2" id="KW-0597">Phosphoprotein</keyword>
<protein>
    <recommendedName>
        <fullName evidence="8">Protein kinase domain-containing protein</fullName>
    </recommendedName>
</protein>
<feature type="region of interest" description="Disordered" evidence="7">
    <location>
        <begin position="148"/>
        <end position="208"/>
    </location>
</feature>
<evidence type="ECO:0000313" key="10">
    <source>
        <dbReference type="Proteomes" id="UP000737018"/>
    </source>
</evidence>
<dbReference type="GO" id="GO:0005524">
    <property type="term" value="F:ATP binding"/>
    <property type="evidence" value="ECO:0007669"/>
    <property type="project" value="UniProtKB-KW"/>
</dbReference>
<evidence type="ECO:0000256" key="4">
    <source>
        <dbReference type="ARBA" id="ARBA00022741"/>
    </source>
</evidence>
<feature type="compositionally biased region" description="Polar residues" evidence="7">
    <location>
        <begin position="775"/>
        <end position="791"/>
    </location>
</feature>
<dbReference type="PROSITE" id="PS50011">
    <property type="entry name" value="PROTEIN_KINASE_DOM"/>
    <property type="match status" value="1"/>
</dbReference>
<dbReference type="EMBL" id="JRKL02000341">
    <property type="protein sequence ID" value="KAF3972344.1"/>
    <property type="molecule type" value="Genomic_DNA"/>
</dbReference>
<comment type="caution">
    <text evidence="9">The sequence shown here is derived from an EMBL/GenBank/DDBJ whole genome shotgun (WGS) entry which is preliminary data.</text>
</comment>
<dbReference type="InterPro" id="IPR008271">
    <property type="entry name" value="Ser/Thr_kinase_AS"/>
</dbReference>
<dbReference type="AlphaFoldDB" id="A0A8J4W2H5"/>
<feature type="region of interest" description="Disordered" evidence="7">
    <location>
        <begin position="475"/>
        <end position="507"/>
    </location>
</feature>
<dbReference type="PANTHER" id="PTHR24058:SF124">
    <property type="entry name" value="PROTEIN KINASE SUPERFAMILY PROTEIN"/>
    <property type="match status" value="1"/>
</dbReference>
<dbReference type="InterPro" id="IPR050494">
    <property type="entry name" value="Ser_Thr_dual-spec_kinase"/>
</dbReference>
<dbReference type="Pfam" id="PF00069">
    <property type="entry name" value="Pkinase"/>
    <property type="match status" value="1"/>
</dbReference>
<feature type="compositionally biased region" description="Polar residues" evidence="7">
    <location>
        <begin position="103"/>
        <end position="122"/>
    </location>
</feature>
<keyword evidence="10" id="KW-1185">Reference proteome</keyword>
<feature type="compositionally biased region" description="Basic and acidic residues" evidence="7">
    <location>
        <begin position="795"/>
        <end position="814"/>
    </location>
</feature>
<dbReference type="InterPro" id="IPR011009">
    <property type="entry name" value="Kinase-like_dom_sf"/>
</dbReference>
<dbReference type="Gene3D" id="1.10.510.10">
    <property type="entry name" value="Transferase(Phosphotransferase) domain 1"/>
    <property type="match status" value="1"/>
</dbReference>
<dbReference type="InterPro" id="IPR000719">
    <property type="entry name" value="Prot_kinase_dom"/>
</dbReference>
<evidence type="ECO:0000259" key="8">
    <source>
        <dbReference type="PROSITE" id="PS50011"/>
    </source>
</evidence>
<sequence>MAEPNSVDVILEFLQRNRFTRAEAALRSELSNHPDLNGLLQKLTIGDKDKSSGIMVEEDNGEKLVVESQGSSRDSREVSKELIVKEIECGTGRNGSESKWKNAASTADRNKNNEVAGTSDKNFSFLKGSEDTVLDLYSWKFNPSNGPAGAYQNDGGSSTNTSSFSELQISEQPRYRTSDVPDAGKVPVKPRSEEPTNLWLGSTSKGIGEAKHERIQTSEPKEPVQQHKTSSTYFIGNISDNPWSRSEDPTNSSSDTWKDCSVKTLFPFSKGDVSISYDNAVVVDKKEGKKKSEMSDIRAAIKDQVDEVGRALYFGKSQGVPEQKTISSLSFPLASENQKEEFPRLPPVKLKSEDKSLSVNWEEKFERDGPAAKLTSADNPLLIGSYLDVPVGQEINSAGGKRIAGGSWLSVSQGIAEDTSDLVSGFATVGDGLSESIDYPNEYWDSDEYDDDDDVGYMRQPIEDEAWFLAHEIDYPSDNEKGTGHGSVPDPQERAPTKDEDDDQSFAEEDSYFSGEQYFQAKNVEPVTASDDPIGLSVTEMYGRTGENDLIAQYDGQLMDEEELNLMRAEPVWQGFVTQTNELIMLGDGKVMNECGRSRLDDICMDDDQHGSVRSIGVGINSDAADMGSEVRESLVGGSSEGDLEYFRDHDVGIGGSRHHHHDSEKKYIDRSNRDKKKSSNQEANKYVVGNDKGVSMQMKSHTDGFSFPPPLRDGQLVHTGSSKSLWSNKCSAIISDETDERLNALVGSDDMLASWKRKSSDSSPAKSSRDEENNATAARSTDSSPSTLSNYGYAEREHVKREEEKTGTAREEDPVATLEDEEAAAVQEQVRQIKAQEEEFETFNLKIVHRKNRTGFEEDKNFHVVLNSVIAGRYHVTEYLGSAAFSKAIQAHDLHTGMDVCVKIIKNNKDFFDQSLDEIKLLKYVNKHDPGDKYHILRLYDYFYYREHLLIVCELLKANLYEFHKFNRESGGEVYFTMPRLQSITIQCLEALKFLHGLGLIHCDLKPENILVKSYSRCEVKVIDLGSSCFETDHLCSYVQSRSYRAPEVILGLSYDKKIDIWSLGCILAELCTGNVLFQNDSPATLLARVIGIIAPIDQSMLAKGRDTYKYFTKNHMLYERNQETNRLEYLIPKKTSLRHRLPMGDQGFIDFVAHLLEINPRKRPSASEALKHPWLSYPYEPISS</sequence>
<dbReference type="FunFam" id="3.30.200.20:FF:000216">
    <property type="entry name" value="Putative serine/threonine-protein kinase dyrk2"/>
    <property type="match status" value="1"/>
</dbReference>
<proteinExistence type="predicted"/>
<keyword evidence="6" id="KW-0067">ATP-binding</keyword>
<evidence type="ECO:0000256" key="5">
    <source>
        <dbReference type="ARBA" id="ARBA00022777"/>
    </source>
</evidence>
<keyword evidence="4" id="KW-0547">Nucleotide-binding</keyword>
<feature type="domain" description="Protein kinase" evidence="8">
    <location>
        <begin position="875"/>
        <end position="1177"/>
    </location>
</feature>
<dbReference type="PROSITE" id="PS00108">
    <property type="entry name" value="PROTEIN_KINASE_ST"/>
    <property type="match status" value="1"/>
</dbReference>
<evidence type="ECO:0000256" key="2">
    <source>
        <dbReference type="ARBA" id="ARBA00022553"/>
    </source>
</evidence>
<keyword evidence="3" id="KW-0808">Transferase</keyword>
<dbReference type="Proteomes" id="UP000737018">
    <property type="component" value="Unassembled WGS sequence"/>
</dbReference>
<organism evidence="9 10">
    <name type="scientific">Castanea mollissima</name>
    <name type="common">Chinese chestnut</name>
    <dbReference type="NCBI Taxonomy" id="60419"/>
    <lineage>
        <taxon>Eukaryota</taxon>
        <taxon>Viridiplantae</taxon>
        <taxon>Streptophyta</taxon>
        <taxon>Embryophyta</taxon>
        <taxon>Tracheophyta</taxon>
        <taxon>Spermatophyta</taxon>
        <taxon>Magnoliopsida</taxon>
        <taxon>eudicotyledons</taxon>
        <taxon>Gunneridae</taxon>
        <taxon>Pentapetalae</taxon>
        <taxon>rosids</taxon>
        <taxon>fabids</taxon>
        <taxon>Fagales</taxon>
        <taxon>Fagaceae</taxon>
        <taxon>Castanea</taxon>
    </lineage>
</organism>
<dbReference type="Gene3D" id="3.30.200.20">
    <property type="entry name" value="Phosphorylase Kinase, domain 1"/>
    <property type="match status" value="1"/>
</dbReference>
<dbReference type="OrthoDB" id="9332038at2759"/>
<gene>
    <name evidence="9" type="ORF">CMV_004134</name>
</gene>
<dbReference type="PANTHER" id="PTHR24058">
    <property type="entry name" value="DUAL SPECIFICITY PROTEIN KINASE"/>
    <property type="match status" value="1"/>
</dbReference>
<feature type="compositionally biased region" description="Polar residues" evidence="7">
    <location>
        <begin position="154"/>
        <end position="171"/>
    </location>
</feature>
<keyword evidence="5" id="KW-0418">Kinase</keyword>
<feature type="compositionally biased region" description="Basic and acidic residues" evidence="7">
    <location>
        <begin position="662"/>
        <end position="673"/>
    </location>
</feature>